<dbReference type="PANTHER" id="PTHR22773">
    <property type="entry name" value="NADH DEHYDROGENASE"/>
    <property type="match status" value="1"/>
</dbReference>
<feature type="transmembrane region" description="Helical" evidence="5">
    <location>
        <begin position="81"/>
        <end position="106"/>
    </location>
</feature>
<feature type="transmembrane region" description="Helical" evidence="5">
    <location>
        <begin position="151"/>
        <end position="169"/>
    </location>
</feature>
<evidence type="ECO:0000256" key="2">
    <source>
        <dbReference type="ARBA" id="ARBA00022692"/>
    </source>
</evidence>
<reference evidence="7" key="1">
    <citation type="submission" date="2018-05" db="EMBL/GenBank/DDBJ databases">
        <authorList>
            <person name="Lanie J.A."/>
            <person name="Ng W.-L."/>
            <person name="Kazmierczak K.M."/>
            <person name="Andrzejewski T.M."/>
            <person name="Davidsen T.M."/>
            <person name="Wayne K.J."/>
            <person name="Tettelin H."/>
            <person name="Glass J.I."/>
            <person name="Rusch D."/>
            <person name="Podicherti R."/>
            <person name="Tsui H.-C.T."/>
            <person name="Winkler M.E."/>
        </authorList>
    </citation>
    <scope>NUCLEOTIDE SEQUENCE</scope>
</reference>
<evidence type="ECO:0000256" key="4">
    <source>
        <dbReference type="ARBA" id="ARBA00023136"/>
    </source>
</evidence>
<feature type="non-terminal residue" evidence="7">
    <location>
        <position position="346"/>
    </location>
</feature>
<dbReference type="NCBIfam" id="TIGR01770">
    <property type="entry name" value="NDH_I_N"/>
    <property type="match status" value="1"/>
</dbReference>
<feature type="transmembrane region" description="Helical" evidence="5">
    <location>
        <begin position="326"/>
        <end position="344"/>
    </location>
</feature>
<dbReference type="GO" id="GO:0008137">
    <property type="term" value="F:NADH dehydrogenase (ubiquinone) activity"/>
    <property type="evidence" value="ECO:0007669"/>
    <property type="project" value="InterPro"/>
</dbReference>
<feature type="transmembrane region" description="Helical" evidence="5">
    <location>
        <begin position="245"/>
        <end position="269"/>
    </location>
</feature>
<dbReference type="PRINTS" id="PR01434">
    <property type="entry name" value="NADHDHGNASE5"/>
</dbReference>
<keyword evidence="2 5" id="KW-0812">Transmembrane</keyword>
<feature type="transmembrane region" description="Helical" evidence="5">
    <location>
        <begin position="204"/>
        <end position="224"/>
    </location>
</feature>
<keyword evidence="3 5" id="KW-1133">Transmembrane helix</keyword>
<evidence type="ECO:0000256" key="1">
    <source>
        <dbReference type="ARBA" id="ARBA00004141"/>
    </source>
</evidence>
<dbReference type="EMBL" id="UINC01106093">
    <property type="protein sequence ID" value="SVC70514.1"/>
    <property type="molecule type" value="Genomic_DNA"/>
</dbReference>
<dbReference type="InterPro" id="IPR001750">
    <property type="entry name" value="ND/Mrp_TM"/>
</dbReference>
<sequence>SGLDLLVIFIGLEIMSISSYILVGIKRKVARANEAALKYLLLGAFSTGFLLYGISMLYGATGSTILPQIIDEVQKNGADNPLVIVGMALVVIAMSFKIAIVPFHMWTPDVYTGAPTPVTGFLSAAAKAAGFAVFVRVLLTGIPLDGANWENVLWILAVLSMTVGNLMALRQSEVKRMLAFSSIAHAGYVLVAVVVGSASAISGVIFYSFAYAVMGTGAFGILTIRDAGRVPQTYDDLAGYGKRNPFQALMMTLFMFSLIGLPLTGGFIGKLQIFSAALDGGWVWLTVIGILNSALSAYYYLRVVMFMYMREGALPEGTELSGRSSGFALTGLIGTAVAVLYLGVFP</sequence>
<keyword evidence="4 5" id="KW-0472">Membrane</keyword>
<dbReference type="GO" id="GO:0016020">
    <property type="term" value="C:membrane"/>
    <property type="evidence" value="ECO:0007669"/>
    <property type="project" value="UniProtKB-SubCell"/>
</dbReference>
<dbReference type="InterPro" id="IPR010096">
    <property type="entry name" value="NADH-Q_OxRdtase_suN/2"/>
</dbReference>
<feature type="transmembrane region" description="Helical" evidence="5">
    <location>
        <begin position="281"/>
        <end position="301"/>
    </location>
</feature>
<evidence type="ECO:0000259" key="6">
    <source>
        <dbReference type="Pfam" id="PF00361"/>
    </source>
</evidence>
<name>A0A382PAS2_9ZZZZ</name>
<feature type="transmembrane region" description="Helical" evidence="5">
    <location>
        <begin position="118"/>
        <end position="139"/>
    </location>
</feature>
<feature type="transmembrane region" description="Helical" evidence="5">
    <location>
        <begin position="6"/>
        <end position="25"/>
    </location>
</feature>
<evidence type="ECO:0000256" key="3">
    <source>
        <dbReference type="ARBA" id="ARBA00022989"/>
    </source>
</evidence>
<feature type="transmembrane region" description="Helical" evidence="5">
    <location>
        <begin position="37"/>
        <end position="61"/>
    </location>
</feature>
<organism evidence="7">
    <name type="scientific">marine metagenome</name>
    <dbReference type="NCBI Taxonomy" id="408172"/>
    <lineage>
        <taxon>unclassified sequences</taxon>
        <taxon>metagenomes</taxon>
        <taxon>ecological metagenomes</taxon>
    </lineage>
</organism>
<feature type="non-terminal residue" evidence="7">
    <location>
        <position position="1"/>
    </location>
</feature>
<dbReference type="GO" id="GO:0042773">
    <property type="term" value="P:ATP synthesis coupled electron transport"/>
    <property type="evidence" value="ECO:0007669"/>
    <property type="project" value="InterPro"/>
</dbReference>
<dbReference type="AlphaFoldDB" id="A0A382PAS2"/>
<accession>A0A382PAS2</accession>
<protein>
    <recommendedName>
        <fullName evidence="6">NADH:quinone oxidoreductase/Mrp antiporter transmembrane domain-containing protein</fullName>
    </recommendedName>
</protein>
<comment type="subcellular location">
    <subcellularLocation>
        <location evidence="1">Membrane</location>
        <topology evidence="1">Multi-pass membrane protein</topology>
    </subcellularLocation>
</comment>
<evidence type="ECO:0000256" key="5">
    <source>
        <dbReference type="SAM" id="Phobius"/>
    </source>
</evidence>
<dbReference type="Pfam" id="PF00361">
    <property type="entry name" value="Proton_antipo_M"/>
    <property type="match status" value="1"/>
</dbReference>
<gene>
    <name evidence="7" type="ORF">METZ01_LOCUS323368</name>
</gene>
<feature type="domain" description="NADH:quinone oxidoreductase/Mrp antiporter transmembrane" evidence="6">
    <location>
        <begin position="4"/>
        <end position="296"/>
    </location>
</feature>
<evidence type="ECO:0000313" key="7">
    <source>
        <dbReference type="EMBL" id="SVC70514.1"/>
    </source>
</evidence>
<feature type="transmembrane region" description="Helical" evidence="5">
    <location>
        <begin position="178"/>
        <end position="198"/>
    </location>
</feature>
<proteinExistence type="predicted"/>